<evidence type="ECO:0000313" key="3">
    <source>
        <dbReference type="Proteomes" id="UP001451303"/>
    </source>
</evidence>
<gene>
    <name evidence="2" type="ORF">QR685DRAFT_511816</name>
</gene>
<accession>A0ABR3DR59</accession>
<feature type="compositionally biased region" description="Low complexity" evidence="1">
    <location>
        <begin position="124"/>
        <end position="135"/>
    </location>
</feature>
<organism evidence="2 3">
    <name type="scientific">Neurospora intermedia</name>
    <dbReference type="NCBI Taxonomy" id="5142"/>
    <lineage>
        <taxon>Eukaryota</taxon>
        <taxon>Fungi</taxon>
        <taxon>Dikarya</taxon>
        <taxon>Ascomycota</taxon>
        <taxon>Pezizomycotina</taxon>
        <taxon>Sordariomycetes</taxon>
        <taxon>Sordariomycetidae</taxon>
        <taxon>Sordariales</taxon>
        <taxon>Sordariaceae</taxon>
        <taxon>Neurospora</taxon>
    </lineage>
</organism>
<dbReference type="EMBL" id="JAVLET010000001">
    <property type="protein sequence ID" value="KAL0475136.1"/>
    <property type="molecule type" value="Genomic_DNA"/>
</dbReference>
<keyword evidence="3" id="KW-1185">Reference proteome</keyword>
<name>A0ABR3DR59_NEUIN</name>
<evidence type="ECO:0000256" key="1">
    <source>
        <dbReference type="SAM" id="MobiDB-lite"/>
    </source>
</evidence>
<dbReference type="Proteomes" id="UP001451303">
    <property type="component" value="Unassembled WGS sequence"/>
</dbReference>
<protein>
    <submittedName>
        <fullName evidence="2">Uncharacterized protein</fullName>
    </submittedName>
</protein>
<comment type="caution">
    <text evidence="2">The sequence shown here is derived from an EMBL/GenBank/DDBJ whole genome shotgun (WGS) entry which is preliminary data.</text>
</comment>
<sequence>MDEQGASFLTASTQSRVPIYTGKGDLVDWNKRKLPSKTVRTITWHHRTYMTFLQSPTAPPVSLPPSFTGHLNLHPPLRIPPRLHHPVHYNPHLLLLPFPPSHPTHPVPSPFSARFSHLPLAGNTSPAHSTPSTYHSHPHRAQLPPCPSQQPRGVQAHQYYPADARPQLLEDARHNKMKARIMGAYGGREVEVVEGRVEEAVEESVRFVKERYVSEDEYLRS</sequence>
<reference evidence="2 3" key="1">
    <citation type="submission" date="2023-09" db="EMBL/GenBank/DDBJ databases">
        <title>Multi-omics analysis of a traditional fermented food reveals byproduct-associated fungal strains for waste-to-food upcycling.</title>
        <authorList>
            <consortium name="Lawrence Berkeley National Laboratory"/>
            <person name="Rekdal V.M."/>
            <person name="Villalobos-Escobedo J.M."/>
            <person name="Rodriguez-Valeron N."/>
            <person name="Garcia M.O."/>
            <person name="Vasquez D.P."/>
            <person name="Damayanti I."/>
            <person name="Sorensen P.M."/>
            <person name="Baidoo E.E."/>
            <person name="De Carvalho A.C."/>
            <person name="Riley R."/>
            <person name="Lipzen A."/>
            <person name="He G."/>
            <person name="Yan M."/>
            <person name="Haridas S."/>
            <person name="Daum C."/>
            <person name="Yoshinaga Y."/>
            <person name="Ng V."/>
            <person name="Grigoriev I.V."/>
            <person name="Munk R."/>
            <person name="Nuraida L."/>
            <person name="Wijaya C.H."/>
            <person name="Morales P.-C."/>
            <person name="Keasling J.D."/>
        </authorList>
    </citation>
    <scope>NUCLEOTIDE SEQUENCE [LARGE SCALE GENOMIC DNA]</scope>
    <source>
        <strain evidence="2 3">FGSC 2613</strain>
    </source>
</reference>
<proteinExistence type="predicted"/>
<evidence type="ECO:0000313" key="2">
    <source>
        <dbReference type="EMBL" id="KAL0475136.1"/>
    </source>
</evidence>
<feature type="non-terminal residue" evidence="2">
    <location>
        <position position="1"/>
    </location>
</feature>
<feature type="region of interest" description="Disordered" evidence="1">
    <location>
        <begin position="119"/>
        <end position="153"/>
    </location>
</feature>